<protein>
    <submittedName>
        <fullName evidence="3">Uncharacterized protein</fullName>
    </submittedName>
</protein>
<evidence type="ECO:0000313" key="2">
    <source>
        <dbReference type="Proteomes" id="UP000046393"/>
    </source>
</evidence>
<name>A0A0N5A8G3_9BILA</name>
<dbReference type="WBParaSite" id="SMUV_0000036301-mRNA-1">
    <property type="protein sequence ID" value="SMUV_0000036301-mRNA-1"/>
    <property type="gene ID" value="SMUV_0000036301"/>
</dbReference>
<keyword evidence="2" id="KW-1185">Reference proteome</keyword>
<proteinExistence type="predicted"/>
<feature type="region of interest" description="Disordered" evidence="1">
    <location>
        <begin position="140"/>
        <end position="183"/>
    </location>
</feature>
<feature type="compositionally biased region" description="Low complexity" evidence="1">
    <location>
        <begin position="150"/>
        <end position="168"/>
    </location>
</feature>
<accession>A0A0N5A8G3</accession>
<dbReference type="Proteomes" id="UP000046393">
    <property type="component" value="Unplaced"/>
</dbReference>
<reference evidence="3" key="1">
    <citation type="submission" date="2017-02" db="UniProtKB">
        <authorList>
            <consortium name="WormBaseParasite"/>
        </authorList>
    </citation>
    <scope>IDENTIFICATION</scope>
</reference>
<organism evidence="2 3">
    <name type="scientific">Syphacia muris</name>
    <dbReference type="NCBI Taxonomy" id="451379"/>
    <lineage>
        <taxon>Eukaryota</taxon>
        <taxon>Metazoa</taxon>
        <taxon>Ecdysozoa</taxon>
        <taxon>Nematoda</taxon>
        <taxon>Chromadorea</taxon>
        <taxon>Rhabditida</taxon>
        <taxon>Spirurina</taxon>
        <taxon>Oxyuridomorpha</taxon>
        <taxon>Oxyuroidea</taxon>
        <taxon>Oxyuridae</taxon>
        <taxon>Syphacia</taxon>
    </lineage>
</organism>
<dbReference type="AlphaFoldDB" id="A0A0N5A8G3"/>
<evidence type="ECO:0000313" key="3">
    <source>
        <dbReference type="WBParaSite" id="SMUV_0000036301-mRNA-1"/>
    </source>
</evidence>
<evidence type="ECO:0000256" key="1">
    <source>
        <dbReference type="SAM" id="MobiDB-lite"/>
    </source>
</evidence>
<sequence length="183" mass="20882">MRLPLSEHNPFLTWLKSPSFADHERSSDDKAEAWMSQIEVFTYSEPYRRLFKVPQFHFITLQPDVQPADLVSPSRSKSSKNVKAVPVVIEASSSLSRSYNFYESIYGDTDDGKYDTMVETLKDALRDTTENEMEKMERVKFTSAQEDSYEYVTSRNSSSSSEKYSRSSAECDSINLPLGALDP</sequence>